<reference evidence="1 2" key="1">
    <citation type="submission" date="2020-08" db="EMBL/GenBank/DDBJ databases">
        <title>Genomic Encyclopedia of Type Strains, Phase IV (KMG-IV): sequencing the most valuable type-strain genomes for metagenomic binning, comparative biology and taxonomic classification.</title>
        <authorList>
            <person name="Goeker M."/>
        </authorList>
    </citation>
    <scope>NUCLEOTIDE SEQUENCE [LARGE SCALE GENOMIC DNA]</scope>
    <source>
        <strain evidence="1 2">DSM 101535</strain>
    </source>
</reference>
<dbReference type="EMBL" id="JACIJN010000011">
    <property type="protein sequence ID" value="MBB5727126.1"/>
    <property type="molecule type" value="Genomic_DNA"/>
</dbReference>
<keyword evidence="2" id="KW-1185">Reference proteome</keyword>
<dbReference type="Proteomes" id="UP000560131">
    <property type="component" value="Unassembled WGS sequence"/>
</dbReference>
<gene>
    <name evidence="1" type="ORF">FHS97_003080</name>
</gene>
<evidence type="ECO:0000313" key="1">
    <source>
        <dbReference type="EMBL" id="MBB5727126.1"/>
    </source>
</evidence>
<sequence>MPPNELDSIRSAINMLRGELAEANDGDDFALPVRDLTEAVRVLASTGTECQSFPPGGTPRDLDTIWCLLVDQEQLLRRRLLDAPESHRALPVALAHVSRAVNAMLAAFYRRRRSARA</sequence>
<protein>
    <submittedName>
        <fullName evidence="1">Uncharacterized protein</fullName>
    </submittedName>
</protein>
<evidence type="ECO:0000313" key="2">
    <source>
        <dbReference type="Proteomes" id="UP000560131"/>
    </source>
</evidence>
<name>A0ABR6N8K6_9SPHN</name>
<comment type="caution">
    <text evidence="1">The sequence shown here is derived from an EMBL/GenBank/DDBJ whole genome shotgun (WGS) entry which is preliminary data.</text>
</comment>
<dbReference type="RefSeq" id="WP_184039872.1">
    <property type="nucleotide sequence ID" value="NZ_BAABAR010000018.1"/>
</dbReference>
<accession>A0ABR6N8K6</accession>
<organism evidence="1 2">
    <name type="scientific">Sphingomonas endophytica</name>
    <dbReference type="NCBI Taxonomy" id="869719"/>
    <lineage>
        <taxon>Bacteria</taxon>
        <taxon>Pseudomonadati</taxon>
        <taxon>Pseudomonadota</taxon>
        <taxon>Alphaproteobacteria</taxon>
        <taxon>Sphingomonadales</taxon>
        <taxon>Sphingomonadaceae</taxon>
        <taxon>Sphingomonas</taxon>
    </lineage>
</organism>
<proteinExistence type="predicted"/>